<evidence type="ECO:0000313" key="2">
    <source>
        <dbReference type="EMBL" id="CAG9709844.1"/>
    </source>
</evidence>
<reference evidence="4 5" key="1">
    <citation type="submission" date="2018-06" db="EMBL/GenBank/DDBJ databases">
        <authorList>
            <consortium name="IHU Genomes"/>
        </authorList>
    </citation>
    <scope>NUCLEOTIDE SEQUENCE [LARGE SCALE GENOMIC DNA]</scope>
    <source>
        <strain evidence="4 5">NEC25</strain>
    </source>
</reference>
<proteinExistence type="predicted"/>
<sequence>MVMDRIDYNNMRNSQSEFQKYLYYNVTLIMSDGGIFDGIIENVEQDRIVMLVGEDVMDLDDNEDTYDENRQHGNVGFNRRPRRRFRRFRRRFFPFANVVHCNYYHTFLHILIFFIKKYRGCRINGY</sequence>
<dbReference type="EMBL" id="CAKJVE010000004">
    <property type="protein sequence ID" value="CAG9709844.1"/>
    <property type="molecule type" value="Genomic_DNA"/>
</dbReference>
<protein>
    <submittedName>
        <fullName evidence="4">Uncharacterized protein</fullName>
    </submittedName>
</protein>
<evidence type="ECO:0000256" key="1">
    <source>
        <dbReference type="SAM" id="Phobius"/>
    </source>
</evidence>
<keyword evidence="1" id="KW-1133">Transmembrane helix</keyword>
<evidence type="ECO:0000313" key="3">
    <source>
        <dbReference type="EMBL" id="CAI3651189.1"/>
    </source>
</evidence>
<evidence type="ECO:0000313" key="5">
    <source>
        <dbReference type="Proteomes" id="UP000431451"/>
    </source>
</evidence>
<feature type="transmembrane region" description="Helical" evidence="1">
    <location>
        <begin position="92"/>
        <end position="115"/>
    </location>
</feature>
<dbReference type="RefSeq" id="WP_230132176.1">
    <property type="nucleotide sequence ID" value="NZ_CAKJVD010000042.1"/>
</dbReference>
<dbReference type="AlphaFoldDB" id="A0A650M8E1"/>
<reference evidence="2" key="2">
    <citation type="submission" date="2021-10" db="EMBL/GenBank/DDBJ databases">
        <authorList>
            <person name="Mesa V."/>
        </authorList>
    </citation>
    <scope>NUCLEOTIDE SEQUENCE</scope>
    <source>
        <strain evidence="2">CC3_PB</strain>
    </source>
</reference>
<dbReference type="Proteomes" id="UP000431451">
    <property type="component" value="Unassembled WGS sequence"/>
</dbReference>
<reference evidence="3" key="3">
    <citation type="submission" date="2022-10" db="EMBL/GenBank/DDBJ databases">
        <authorList>
            <person name="Aires J."/>
            <person name="Mesa V."/>
        </authorList>
    </citation>
    <scope>NUCLEOTIDE SEQUENCE</scope>
    <source>
        <strain evidence="3">Clostridium neonatale JD116</strain>
    </source>
</reference>
<accession>A0A650M8E1</accession>
<keyword evidence="1" id="KW-0472">Membrane</keyword>
<dbReference type="Proteomes" id="UP000789738">
    <property type="component" value="Unassembled WGS sequence"/>
</dbReference>
<dbReference type="GeneID" id="68876547"/>
<dbReference type="EMBL" id="CAMTCP010000252">
    <property type="protein sequence ID" value="CAI3651189.1"/>
    <property type="molecule type" value="Genomic_DNA"/>
</dbReference>
<keyword evidence="1" id="KW-0812">Transmembrane</keyword>
<evidence type="ECO:0000313" key="4">
    <source>
        <dbReference type="EMBL" id="VCT83594.1"/>
    </source>
</evidence>
<name>A0A650M8E1_9CLOT</name>
<dbReference type="EMBL" id="UWJD01000001">
    <property type="protein sequence ID" value="VCT83594.1"/>
    <property type="molecule type" value="Genomic_DNA"/>
</dbReference>
<gene>
    <name evidence="3" type="ORF">CNEO2_530023</name>
    <name evidence="2" type="ORF">CNEO_44442</name>
    <name evidence="4" type="ORF">CNEONATNEC25_01191</name>
</gene>
<organism evidence="4 5">
    <name type="scientific">Clostridium neonatale</name>
    <dbReference type="NCBI Taxonomy" id="137838"/>
    <lineage>
        <taxon>Bacteria</taxon>
        <taxon>Bacillati</taxon>
        <taxon>Bacillota</taxon>
        <taxon>Clostridia</taxon>
        <taxon>Eubacteriales</taxon>
        <taxon>Clostridiaceae</taxon>
        <taxon>Clostridium</taxon>
    </lineage>
</organism>
<dbReference type="Proteomes" id="UP001189143">
    <property type="component" value="Unassembled WGS sequence"/>
</dbReference>